<dbReference type="InterPro" id="IPR014729">
    <property type="entry name" value="Rossmann-like_a/b/a_fold"/>
</dbReference>
<comment type="caution">
    <text evidence="4">The sequence shown here is derived from an EMBL/GenBank/DDBJ whole genome shotgun (WGS) entry which is preliminary data.</text>
</comment>
<dbReference type="PIRSF" id="PIRSF006276">
    <property type="entry name" value="UspA"/>
    <property type="match status" value="1"/>
</dbReference>
<dbReference type="EMBL" id="LAQJ01000209">
    <property type="protein sequence ID" value="KKO19212.1"/>
    <property type="molecule type" value="Genomic_DNA"/>
</dbReference>
<gene>
    <name evidence="4" type="ORF">BROFUL_02090</name>
</gene>
<comment type="subcellular location">
    <subcellularLocation>
        <location evidence="2">Cytoplasm</location>
    </subcellularLocation>
</comment>
<dbReference type="PANTHER" id="PTHR46268:SF22">
    <property type="entry name" value="SENSOR PROTEIN KDPD-RELATED"/>
    <property type="match status" value="1"/>
</dbReference>
<dbReference type="CDD" id="cd00293">
    <property type="entry name" value="USP-like"/>
    <property type="match status" value="1"/>
</dbReference>
<accession>A0A0M2UTS2</accession>
<evidence type="ECO:0000256" key="1">
    <source>
        <dbReference type="ARBA" id="ARBA00008791"/>
    </source>
</evidence>
<sequence length="153" mass="17355">MICIKNILCPIDYSVYSEMALKYAIEFAEKYQAKLCLIHVLDIRVYDINNPDLYDVNIVDEETIAKLRERLLRCVTDDTRGKIAVEARIIQGVPFAEIIRAAKEYKADMIVIGTHGRTGISHAIMGSVAEKVVRKAPCPVLTIRHPEHDFIMP</sequence>
<dbReference type="AlphaFoldDB" id="A0A0M2UTS2"/>
<proteinExistence type="inferred from homology"/>
<keyword evidence="5" id="KW-1185">Reference proteome</keyword>
<feature type="domain" description="UspA" evidence="3">
    <location>
        <begin position="5"/>
        <end position="144"/>
    </location>
</feature>
<name>A0A0M2UTS2_9BACT</name>
<dbReference type="PRINTS" id="PR01438">
    <property type="entry name" value="UNVRSLSTRESS"/>
</dbReference>
<comment type="similarity">
    <text evidence="1 2">Belongs to the universal stress protein A family.</text>
</comment>
<dbReference type="PANTHER" id="PTHR46268">
    <property type="entry name" value="STRESS RESPONSE PROTEIN NHAX"/>
    <property type="match status" value="1"/>
</dbReference>
<evidence type="ECO:0000259" key="3">
    <source>
        <dbReference type="Pfam" id="PF00582"/>
    </source>
</evidence>
<dbReference type="Gene3D" id="3.40.50.620">
    <property type="entry name" value="HUPs"/>
    <property type="match status" value="1"/>
</dbReference>
<keyword evidence="2" id="KW-0963">Cytoplasm</keyword>
<protein>
    <recommendedName>
        <fullName evidence="2">Universal stress protein</fullName>
    </recommendedName>
</protein>
<evidence type="ECO:0000313" key="5">
    <source>
        <dbReference type="Proteomes" id="UP000034954"/>
    </source>
</evidence>
<dbReference type="InterPro" id="IPR006015">
    <property type="entry name" value="Universal_stress_UspA"/>
</dbReference>
<dbReference type="SUPFAM" id="SSF52402">
    <property type="entry name" value="Adenine nucleotide alpha hydrolases-like"/>
    <property type="match status" value="1"/>
</dbReference>
<organism evidence="4 5">
    <name type="scientific">Candidatus Brocadia fulgida</name>
    <dbReference type="NCBI Taxonomy" id="380242"/>
    <lineage>
        <taxon>Bacteria</taxon>
        <taxon>Pseudomonadati</taxon>
        <taxon>Planctomycetota</taxon>
        <taxon>Candidatus Brocadiia</taxon>
        <taxon>Candidatus Brocadiales</taxon>
        <taxon>Candidatus Brocadiaceae</taxon>
        <taxon>Candidatus Brocadia</taxon>
    </lineage>
</organism>
<dbReference type="Proteomes" id="UP000034954">
    <property type="component" value="Unassembled WGS sequence"/>
</dbReference>
<dbReference type="Pfam" id="PF00582">
    <property type="entry name" value="Usp"/>
    <property type="match status" value="1"/>
</dbReference>
<dbReference type="GO" id="GO:0005737">
    <property type="term" value="C:cytoplasm"/>
    <property type="evidence" value="ECO:0007669"/>
    <property type="project" value="UniProtKB-SubCell"/>
</dbReference>
<evidence type="ECO:0000256" key="2">
    <source>
        <dbReference type="PIRNR" id="PIRNR006276"/>
    </source>
</evidence>
<evidence type="ECO:0000313" key="4">
    <source>
        <dbReference type="EMBL" id="KKO19212.1"/>
    </source>
</evidence>
<reference evidence="4 5" key="1">
    <citation type="journal article" date="2013" name="BMC Microbiol.">
        <title>Identification of the type II cytochrome c maturation pathway in anammox bacteria by comparative genomics.</title>
        <authorList>
            <person name="Ferousi C."/>
            <person name="Speth D.R."/>
            <person name="Reimann J."/>
            <person name="Op den Camp H.J."/>
            <person name="Allen J.W."/>
            <person name="Keltjens J.T."/>
            <person name="Jetten M.S."/>
        </authorList>
    </citation>
    <scope>NUCLEOTIDE SEQUENCE [LARGE SCALE GENOMIC DNA]</scope>
    <source>
        <strain evidence="4">RU1</strain>
    </source>
</reference>
<dbReference type="InterPro" id="IPR006016">
    <property type="entry name" value="UspA"/>
</dbReference>